<evidence type="ECO:0000256" key="5">
    <source>
        <dbReference type="ARBA" id="ARBA00022989"/>
    </source>
</evidence>
<comment type="caution">
    <text evidence="9">The sequence shown here is derived from an EMBL/GenBank/DDBJ whole genome shotgun (WGS) entry which is preliminary data.</text>
</comment>
<feature type="transmembrane region" description="Helical" evidence="7">
    <location>
        <begin position="77"/>
        <end position="97"/>
    </location>
</feature>
<gene>
    <name evidence="9" type="ORF">EV213_11222</name>
</gene>
<keyword evidence="4 7" id="KW-0812">Transmembrane</keyword>
<dbReference type="Gene3D" id="1.10.3720.10">
    <property type="entry name" value="MetI-like"/>
    <property type="match status" value="1"/>
</dbReference>
<keyword evidence="10" id="KW-1185">Reference proteome</keyword>
<comment type="subcellular location">
    <subcellularLocation>
        <location evidence="1 7">Cell membrane</location>
        <topology evidence="1 7">Multi-pass membrane protein</topology>
    </subcellularLocation>
</comment>
<keyword evidence="6 7" id="KW-0472">Membrane</keyword>
<dbReference type="RefSeq" id="WP_133581130.1">
    <property type="nucleotide sequence ID" value="NZ_SNYJ01000012.1"/>
</dbReference>
<evidence type="ECO:0000256" key="6">
    <source>
        <dbReference type="ARBA" id="ARBA00023136"/>
    </source>
</evidence>
<dbReference type="Proteomes" id="UP000295632">
    <property type="component" value="Unassembled WGS sequence"/>
</dbReference>
<dbReference type="GO" id="GO:0005886">
    <property type="term" value="C:plasma membrane"/>
    <property type="evidence" value="ECO:0007669"/>
    <property type="project" value="UniProtKB-SubCell"/>
</dbReference>
<reference evidence="9 10" key="1">
    <citation type="submission" date="2019-03" db="EMBL/GenBank/DDBJ databases">
        <title>Genomic Encyclopedia of Type Strains, Phase IV (KMG-IV): sequencing the most valuable type-strain genomes for metagenomic binning, comparative biology and taxonomic classification.</title>
        <authorList>
            <person name="Goeker M."/>
        </authorList>
    </citation>
    <scope>NUCLEOTIDE SEQUENCE [LARGE SCALE GENOMIC DNA]</scope>
    <source>
        <strain evidence="9 10">DSM 28697</strain>
    </source>
</reference>
<dbReference type="PANTHER" id="PTHR43744:SF12">
    <property type="entry name" value="ABC TRANSPORTER PERMEASE PROTEIN MG189-RELATED"/>
    <property type="match status" value="1"/>
</dbReference>
<dbReference type="AlphaFoldDB" id="A0A4R6TXY7"/>
<dbReference type="PROSITE" id="PS50928">
    <property type="entry name" value="ABC_TM1"/>
    <property type="match status" value="1"/>
</dbReference>
<evidence type="ECO:0000256" key="7">
    <source>
        <dbReference type="RuleBase" id="RU363032"/>
    </source>
</evidence>
<feature type="transmembrane region" description="Helical" evidence="7">
    <location>
        <begin position="106"/>
        <end position="130"/>
    </location>
</feature>
<name>A0A4R6TXY7_9BACI</name>
<organism evidence="9 10">
    <name type="scientific">Aureibacillus halotolerans</name>
    <dbReference type="NCBI Taxonomy" id="1508390"/>
    <lineage>
        <taxon>Bacteria</taxon>
        <taxon>Bacillati</taxon>
        <taxon>Bacillota</taxon>
        <taxon>Bacilli</taxon>
        <taxon>Bacillales</taxon>
        <taxon>Bacillaceae</taxon>
        <taxon>Aureibacillus</taxon>
    </lineage>
</organism>
<feature type="transmembrane region" description="Helical" evidence="7">
    <location>
        <begin position="142"/>
        <end position="161"/>
    </location>
</feature>
<comment type="similarity">
    <text evidence="7">Belongs to the binding-protein-dependent transport system permease family.</text>
</comment>
<evidence type="ECO:0000256" key="4">
    <source>
        <dbReference type="ARBA" id="ARBA00022692"/>
    </source>
</evidence>
<dbReference type="GO" id="GO:0055085">
    <property type="term" value="P:transmembrane transport"/>
    <property type="evidence" value="ECO:0007669"/>
    <property type="project" value="InterPro"/>
</dbReference>
<evidence type="ECO:0000256" key="3">
    <source>
        <dbReference type="ARBA" id="ARBA00022475"/>
    </source>
</evidence>
<protein>
    <submittedName>
        <fullName evidence="9">Carbohydrate ABC transporter membrane protein 2 (CUT1 family)</fullName>
    </submittedName>
</protein>
<feature type="transmembrane region" description="Helical" evidence="7">
    <location>
        <begin position="12"/>
        <end position="31"/>
    </location>
</feature>
<keyword evidence="3" id="KW-1003">Cell membrane</keyword>
<dbReference type="CDD" id="cd06261">
    <property type="entry name" value="TM_PBP2"/>
    <property type="match status" value="1"/>
</dbReference>
<evidence type="ECO:0000313" key="10">
    <source>
        <dbReference type="Proteomes" id="UP000295632"/>
    </source>
</evidence>
<feature type="domain" description="ABC transmembrane type-1" evidence="8">
    <location>
        <begin position="71"/>
        <end position="261"/>
    </location>
</feature>
<evidence type="ECO:0000256" key="2">
    <source>
        <dbReference type="ARBA" id="ARBA00022448"/>
    </source>
</evidence>
<accession>A0A4R6TXY7</accession>
<dbReference type="OrthoDB" id="9771544at2"/>
<dbReference type="PANTHER" id="PTHR43744">
    <property type="entry name" value="ABC TRANSPORTER PERMEASE PROTEIN MG189-RELATED-RELATED"/>
    <property type="match status" value="1"/>
</dbReference>
<dbReference type="InterPro" id="IPR035906">
    <property type="entry name" value="MetI-like_sf"/>
</dbReference>
<keyword evidence="5 7" id="KW-1133">Transmembrane helix</keyword>
<dbReference type="SUPFAM" id="SSF161098">
    <property type="entry name" value="MetI-like"/>
    <property type="match status" value="1"/>
</dbReference>
<sequence>MHKRPLSATIAIYAVLVVGAIIMTVPFLWMLSTSLKVPGEIFTFPPKWVPDPIVFENFPRAWNALPFDLAYINSLKIAVFVTVGTLLTCSMAGYAFAKISFTGSRIIFILILATMMIPNQVTLVPVYMIFSELNWIDTHWPLMIPPVLGNAFGVFLLRQFIAGIPNELEDAAEIDGCNRLQVYFKIILPNAKPALAALAIFTFMGTWNNFLGPLIYLHSEHLFTIPLLISSFQGLYTTDWTLLMAASTISLIPVIGVYLMAQKYFVEGITLSGLKG</sequence>
<evidence type="ECO:0000256" key="1">
    <source>
        <dbReference type="ARBA" id="ARBA00004651"/>
    </source>
</evidence>
<dbReference type="InterPro" id="IPR000515">
    <property type="entry name" value="MetI-like"/>
</dbReference>
<feature type="transmembrane region" description="Helical" evidence="7">
    <location>
        <begin position="241"/>
        <end position="261"/>
    </location>
</feature>
<dbReference type="EMBL" id="SNYJ01000012">
    <property type="protein sequence ID" value="TDQ37662.1"/>
    <property type="molecule type" value="Genomic_DNA"/>
</dbReference>
<dbReference type="Pfam" id="PF00528">
    <property type="entry name" value="BPD_transp_1"/>
    <property type="match status" value="1"/>
</dbReference>
<evidence type="ECO:0000313" key="9">
    <source>
        <dbReference type="EMBL" id="TDQ37662.1"/>
    </source>
</evidence>
<keyword evidence="2 7" id="KW-0813">Transport</keyword>
<proteinExistence type="inferred from homology"/>
<evidence type="ECO:0000259" key="8">
    <source>
        <dbReference type="PROSITE" id="PS50928"/>
    </source>
</evidence>